<evidence type="ECO:0000313" key="12">
    <source>
        <dbReference type="Proteomes" id="UP000018914"/>
    </source>
</evidence>
<feature type="binding site" evidence="5">
    <location>
        <position position="181"/>
    </location>
    <ligand>
        <name>D-glyceraldehyde 3-phosphate</name>
        <dbReference type="ChEBI" id="CHEBI:59776"/>
    </ligand>
</feature>
<dbReference type="EMBL" id="CP007028">
    <property type="protein sequence ID" value="AHE95788.1"/>
    <property type="molecule type" value="Genomic_DNA"/>
</dbReference>
<evidence type="ECO:0000313" key="11">
    <source>
        <dbReference type="EMBL" id="AHE95788.1"/>
    </source>
</evidence>
<feature type="domain" description="Glyceraldehyde 3-phosphate dehydrogenase NAD(P) binding" evidence="10">
    <location>
        <begin position="2"/>
        <end position="151"/>
    </location>
</feature>
<comment type="subunit">
    <text evidence="2">Homotetramer.</text>
</comment>
<feature type="binding site" evidence="6">
    <location>
        <position position="33"/>
    </location>
    <ligand>
        <name>NAD(+)</name>
        <dbReference type="ChEBI" id="CHEBI:57540"/>
    </ligand>
</feature>
<dbReference type="AlphaFoldDB" id="W0DFI9"/>
<proteinExistence type="inferred from homology"/>
<dbReference type="SMART" id="SM00846">
    <property type="entry name" value="Gp_dh_N"/>
    <property type="match status" value="1"/>
</dbReference>
<feature type="binding site" evidence="6">
    <location>
        <position position="119"/>
    </location>
    <ligand>
        <name>NAD(+)</name>
        <dbReference type="ChEBI" id="CHEBI:57540"/>
    </ligand>
</feature>
<dbReference type="InterPro" id="IPR020829">
    <property type="entry name" value="GlycerAld_3-P_DH_cat"/>
</dbReference>
<dbReference type="FunFam" id="3.40.50.720:FF:000001">
    <property type="entry name" value="Glyceraldehyde-3-phosphate dehydrogenase"/>
    <property type="match status" value="1"/>
</dbReference>
<evidence type="ECO:0000259" key="10">
    <source>
        <dbReference type="SMART" id="SM00846"/>
    </source>
</evidence>
<evidence type="ECO:0000256" key="8">
    <source>
        <dbReference type="RuleBase" id="RU000397"/>
    </source>
</evidence>
<dbReference type="GO" id="GO:0006006">
    <property type="term" value="P:glucose metabolic process"/>
    <property type="evidence" value="ECO:0007669"/>
    <property type="project" value="InterPro"/>
</dbReference>
<protein>
    <recommendedName>
        <fullName evidence="9">Glyceraldehyde-3-phosphate dehydrogenase</fullName>
        <ecNumber evidence="9">1.2.1.-</ecNumber>
    </recommendedName>
</protein>
<dbReference type="GO" id="GO:0016620">
    <property type="term" value="F:oxidoreductase activity, acting on the aldehyde or oxo group of donors, NAD or NADP as acceptor"/>
    <property type="evidence" value="ECO:0007669"/>
    <property type="project" value="InterPro"/>
</dbReference>
<evidence type="ECO:0000256" key="2">
    <source>
        <dbReference type="ARBA" id="ARBA00011881"/>
    </source>
</evidence>
<evidence type="ECO:0000256" key="4">
    <source>
        <dbReference type="PIRSR" id="PIRSR000149-1"/>
    </source>
</evidence>
<keyword evidence="12" id="KW-1185">Reference proteome</keyword>
<sequence length="332" mass="36430">MVKVAINGFGRIGRSFLKACLQKEGIEVVAINDLTDTKTLAHLFKYDSVHGVFKGEVYAKDDALVVNGKEIKVFSQKDPALIPWGEVGAEIVVECTGAFTSREKAVLHLRDTVKRVIVSAPAKDPDITIVLGVNHHKYDPERHFIISNASCTTNCLAPLVKVLHENFGIKKGYMVTVHAYTNDQRVLDLPHKDLRRARAAAINIIPTTTGAAKAIGEVIPELKGKLDGTARRVPVADGSLVDLTVVVERPPASVEEVNEAFKKAAEGELKGILQYTEDPIVSQDIVGNEHSAIFDAGLTQVIEDMVHVGAWYDNEWGYSCRLRDLVLYIANR</sequence>
<dbReference type="PRINTS" id="PR00078">
    <property type="entry name" value="G3PDHDRGNASE"/>
</dbReference>
<dbReference type="FunFam" id="3.30.360.10:FF:000002">
    <property type="entry name" value="Glyceraldehyde-3-phosphate dehydrogenase"/>
    <property type="match status" value="1"/>
</dbReference>
<dbReference type="STRING" id="75906.THERU_02805"/>
<feature type="site" description="Activates thiol group during catalysis" evidence="7">
    <location>
        <position position="178"/>
    </location>
</feature>
<gene>
    <name evidence="11" type="primary">gapA</name>
    <name evidence="11" type="ORF">THERU_02805</name>
</gene>
<dbReference type="KEGG" id="trd:THERU_02805"/>
<feature type="binding site" evidence="5">
    <location>
        <begin position="150"/>
        <end position="152"/>
    </location>
    <ligand>
        <name>D-glyceraldehyde 3-phosphate</name>
        <dbReference type="ChEBI" id="CHEBI:59776"/>
    </ligand>
</feature>
<dbReference type="HOGENOM" id="CLU_030140_0_2_0"/>
<dbReference type="NCBIfam" id="TIGR01534">
    <property type="entry name" value="GAPDH-I"/>
    <property type="match status" value="1"/>
</dbReference>
<dbReference type="InterPro" id="IPR020828">
    <property type="entry name" value="GlycerAld_3-P_DH_NAD(P)-bd"/>
</dbReference>
<dbReference type="SUPFAM" id="SSF55347">
    <property type="entry name" value="Glyceraldehyde-3-phosphate dehydrogenase-like, C-terminal domain"/>
    <property type="match status" value="1"/>
</dbReference>
<dbReference type="RefSeq" id="WP_025305764.1">
    <property type="nucleotide sequence ID" value="NZ_CP007028.1"/>
</dbReference>
<feature type="binding site" evidence="6">
    <location>
        <begin position="11"/>
        <end position="12"/>
    </location>
    <ligand>
        <name>NAD(+)</name>
        <dbReference type="ChEBI" id="CHEBI:57540"/>
    </ligand>
</feature>
<organism evidence="12">
    <name type="scientific">Thermocrinis ruber</name>
    <dbReference type="NCBI Taxonomy" id="75906"/>
    <lineage>
        <taxon>Bacteria</taxon>
        <taxon>Pseudomonadati</taxon>
        <taxon>Aquificota</taxon>
        <taxon>Aquificia</taxon>
        <taxon>Aquificales</taxon>
        <taxon>Aquificaceae</taxon>
        <taxon>Thermocrinis</taxon>
    </lineage>
</organism>
<keyword evidence="6" id="KW-0520">NAD</keyword>
<dbReference type="EC" id="1.2.1.-" evidence="9"/>
<dbReference type="CDD" id="cd18126">
    <property type="entry name" value="GAPDH_I_C"/>
    <property type="match status" value="1"/>
</dbReference>
<dbReference type="Gene3D" id="3.40.50.720">
    <property type="entry name" value="NAD(P)-binding Rossmann-like Domain"/>
    <property type="match status" value="1"/>
</dbReference>
<feature type="binding site" evidence="6">
    <location>
        <position position="314"/>
    </location>
    <ligand>
        <name>NAD(+)</name>
        <dbReference type="ChEBI" id="CHEBI:57540"/>
    </ligand>
</feature>
<evidence type="ECO:0000256" key="3">
    <source>
        <dbReference type="ARBA" id="ARBA00023002"/>
    </source>
</evidence>
<reference evidence="11 12" key="1">
    <citation type="submission" date="2013-12" db="EMBL/GenBank/DDBJ databases">
        <authorList>
            <consortium name="DOE Joint Genome Institute"/>
            <person name="Eisen J."/>
            <person name="Huntemann M."/>
            <person name="Han J."/>
            <person name="Chen A."/>
            <person name="Kyrpides N."/>
            <person name="Mavromatis K."/>
            <person name="Markowitz V."/>
            <person name="Palaniappan K."/>
            <person name="Ivanova N."/>
            <person name="Schaumberg A."/>
            <person name="Pati A."/>
            <person name="Liolios K."/>
            <person name="Nordberg H.P."/>
            <person name="Cantor M.N."/>
            <person name="Hua S.X."/>
            <person name="Woyke T."/>
        </authorList>
    </citation>
    <scope>NUCLEOTIDE SEQUENCE [LARGE SCALE GENOMIC DNA]</scope>
    <source>
        <strain evidence="11 12">DSM 23557</strain>
    </source>
</reference>
<evidence type="ECO:0000256" key="5">
    <source>
        <dbReference type="PIRSR" id="PIRSR000149-2"/>
    </source>
</evidence>
<evidence type="ECO:0000256" key="6">
    <source>
        <dbReference type="PIRSR" id="PIRSR000149-3"/>
    </source>
</evidence>
<dbReference type="Pfam" id="PF02800">
    <property type="entry name" value="Gp_dh_C"/>
    <property type="match status" value="1"/>
</dbReference>
<dbReference type="CDD" id="cd05214">
    <property type="entry name" value="GAPDH_I_N"/>
    <property type="match status" value="1"/>
</dbReference>
<dbReference type="SUPFAM" id="SSF51735">
    <property type="entry name" value="NAD(P)-binding Rossmann-fold domains"/>
    <property type="match status" value="1"/>
</dbReference>
<dbReference type="PANTHER" id="PTHR43148">
    <property type="entry name" value="GLYCERALDEHYDE-3-PHOSPHATE DEHYDROGENASE 2"/>
    <property type="match status" value="1"/>
</dbReference>
<dbReference type="GO" id="GO:0051287">
    <property type="term" value="F:NAD binding"/>
    <property type="evidence" value="ECO:0007669"/>
    <property type="project" value="InterPro"/>
</dbReference>
<evidence type="ECO:0000256" key="7">
    <source>
        <dbReference type="PIRSR" id="PIRSR000149-4"/>
    </source>
</evidence>
<dbReference type="OrthoDB" id="9803304at2"/>
<dbReference type="PROSITE" id="PS00071">
    <property type="entry name" value="GAPDH"/>
    <property type="match status" value="1"/>
</dbReference>
<feature type="binding site" evidence="5">
    <location>
        <position position="232"/>
    </location>
    <ligand>
        <name>D-glyceraldehyde 3-phosphate</name>
        <dbReference type="ChEBI" id="CHEBI:59776"/>
    </ligand>
</feature>
<dbReference type="eggNOG" id="COG0057">
    <property type="taxonomic scope" value="Bacteria"/>
</dbReference>
<dbReference type="InterPro" id="IPR036291">
    <property type="entry name" value="NAD(P)-bd_dom_sf"/>
</dbReference>
<dbReference type="PATRIC" id="fig|75906.3.peg.552"/>
<feature type="active site" description="Nucleophile" evidence="4">
    <location>
        <position position="151"/>
    </location>
</feature>
<keyword evidence="3 9" id="KW-0560">Oxidoreductase</keyword>
<dbReference type="Proteomes" id="UP000018914">
    <property type="component" value="Chromosome"/>
</dbReference>
<comment type="similarity">
    <text evidence="1 8">Belongs to the glyceraldehyde-3-phosphate dehydrogenase family.</text>
</comment>
<dbReference type="PIRSF" id="PIRSF000149">
    <property type="entry name" value="GAP_DH"/>
    <property type="match status" value="1"/>
</dbReference>
<dbReference type="Gene3D" id="3.30.360.10">
    <property type="entry name" value="Dihydrodipicolinate Reductase, domain 2"/>
    <property type="match status" value="1"/>
</dbReference>
<name>W0DFI9_9AQUI</name>
<dbReference type="InterPro" id="IPR020830">
    <property type="entry name" value="GlycerAld_3-P_DH_AS"/>
</dbReference>
<dbReference type="GO" id="GO:0050661">
    <property type="term" value="F:NADP binding"/>
    <property type="evidence" value="ECO:0007669"/>
    <property type="project" value="InterPro"/>
</dbReference>
<dbReference type="InterPro" id="IPR006424">
    <property type="entry name" value="Glyceraldehyde-3-P_DH_1"/>
</dbReference>
<evidence type="ECO:0000256" key="1">
    <source>
        <dbReference type="ARBA" id="ARBA00007406"/>
    </source>
</evidence>
<dbReference type="InterPro" id="IPR020831">
    <property type="entry name" value="GlycerAld/Erythrose_P_DH"/>
</dbReference>
<feature type="binding site" evidence="5">
    <location>
        <begin position="209"/>
        <end position="210"/>
    </location>
    <ligand>
        <name>D-glyceraldehyde 3-phosphate</name>
        <dbReference type="ChEBI" id="CHEBI:59776"/>
    </ligand>
</feature>
<evidence type="ECO:0000256" key="9">
    <source>
        <dbReference type="RuleBase" id="RU361160"/>
    </source>
</evidence>
<keyword evidence="6" id="KW-0547">Nucleotide-binding</keyword>
<accession>W0DFI9</accession>
<dbReference type="Pfam" id="PF00044">
    <property type="entry name" value="Gp_dh_N"/>
    <property type="match status" value="1"/>
</dbReference>